<dbReference type="Pfam" id="PF14837">
    <property type="entry name" value="INTS5_N"/>
    <property type="match status" value="1"/>
</dbReference>
<dbReference type="GO" id="GO:0034472">
    <property type="term" value="P:snRNA 3'-end processing"/>
    <property type="evidence" value="ECO:0007669"/>
    <property type="project" value="TreeGrafter"/>
</dbReference>
<sequence>MMKDFQENFECFFEVATCGDIISIYRGRPIWANYHPDKLVLPAEILFNNVPSARGAVLHYIAKLVHETVHLYFSEKERKEGTGKGVDYTNLETSVKLLISTLNSFKGEIKTKTTSSFPLLLLQWLFELCADLSHQNHNRPYFNLQRPLPSVLLKAFQQMPCIVDLLSLMENIFTEMLNSTPEKTIQTFISAQKAFINNFDWITLFIAESFPPNFAKNLLKNGAEEFHSFCGELSRSNVQLAAQVHEEYSGRLRIYSDIFKCLERNKKVEFRRFVLDVLNEFLLTSENLHEFVFLVKLALVSPEIIIPYADEIVQIGSFGLSTFPILTLLSQTPSFGLAMSNNLQLQNMITRILERANTNSLFKIIEFIGSFL</sequence>
<evidence type="ECO:0000313" key="3">
    <source>
        <dbReference type="Proteomes" id="UP000580250"/>
    </source>
</evidence>
<evidence type="ECO:0000313" key="2">
    <source>
        <dbReference type="EMBL" id="CAD2174082.1"/>
    </source>
</evidence>
<dbReference type="GO" id="GO:0032039">
    <property type="term" value="C:integrator complex"/>
    <property type="evidence" value="ECO:0007669"/>
    <property type="project" value="InterPro"/>
</dbReference>
<accession>A0A6V7VGQ8</accession>
<dbReference type="AlphaFoldDB" id="A0A6V7VGQ8"/>
<gene>
    <name evidence="2" type="ORF">MENT_LOCUS25729</name>
</gene>
<dbReference type="EMBL" id="CAJEWN010000229">
    <property type="protein sequence ID" value="CAD2174082.1"/>
    <property type="molecule type" value="Genomic_DNA"/>
</dbReference>
<feature type="domain" description="Integrator complex subunit 5 N-terminal" evidence="1">
    <location>
        <begin position="35"/>
        <end position="227"/>
    </location>
</feature>
<name>A0A6V7VGQ8_MELEN</name>
<evidence type="ECO:0000259" key="1">
    <source>
        <dbReference type="Pfam" id="PF14837"/>
    </source>
</evidence>
<dbReference type="PANTHER" id="PTHR31697">
    <property type="entry name" value="INTEGRATOR COMPLEX SUBUNIT 5"/>
    <property type="match status" value="1"/>
</dbReference>
<dbReference type="InterPro" id="IPR029445">
    <property type="entry name" value="INTS5_N"/>
</dbReference>
<dbReference type="Proteomes" id="UP000580250">
    <property type="component" value="Unassembled WGS sequence"/>
</dbReference>
<dbReference type="InterPro" id="IPR040316">
    <property type="entry name" value="INTS5"/>
</dbReference>
<dbReference type="OrthoDB" id="69088at2759"/>
<dbReference type="PANTHER" id="PTHR31697:SF2">
    <property type="entry name" value="INTEGRATOR COMPLEX SUBUNIT 5"/>
    <property type="match status" value="1"/>
</dbReference>
<organism evidence="2 3">
    <name type="scientific">Meloidogyne enterolobii</name>
    <name type="common">Root-knot nematode worm</name>
    <name type="synonym">Meloidogyne mayaguensis</name>
    <dbReference type="NCBI Taxonomy" id="390850"/>
    <lineage>
        <taxon>Eukaryota</taxon>
        <taxon>Metazoa</taxon>
        <taxon>Ecdysozoa</taxon>
        <taxon>Nematoda</taxon>
        <taxon>Chromadorea</taxon>
        <taxon>Rhabditida</taxon>
        <taxon>Tylenchina</taxon>
        <taxon>Tylenchomorpha</taxon>
        <taxon>Tylenchoidea</taxon>
        <taxon>Meloidogynidae</taxon>
        <taxon>Meloidogyninae</taxon>
        <taxon>Meloidogyne</taxon>
    </lineage>
</organism>
<reference evidence="2 3" key="1">
    <citation type="submission" date="2020-08" db="EMBL/GenBank/DDBJ databases">
        <authorList>
            <person name="Koutsovoulos G."/>
            <person name="Danchin GJ E."/>
        </authorList>
    </citation>
    <scope>NUCLEOTIDE SEQUENCE [LARGE SCALE GENOMIC DNA]</scope>
</reference>
<comment type="caution">
    <text evidence="2">The sequence shown here is derived from an EMBL/GenBank/DDBJ whole genome shotgun (WGS) entry which is preliminary data.</text>
</comment>
<protein>
    <recommendedName>
        <fullName evidence="1">Integrator complex subunit 5 N-terminal domain-containing protein</fullName>
    </recommendedName>
</protein>
<proteinExistence type="predicted"/>